<dbReference type="RefSeq" id="WP_323447544.1">
    <property type="nucleotide sequence ID" value="NZ_BSBI01000005.1"/>
</dbReference>
<dbReference type="Pfam" id="PF00109">
    <property type="entry name" value="ketoacyl-synt"/>
    <property type="match status" value="1"/>
</dbReference>
<dbReference type="PROSITE" id="PS52004">
    <property type="entry name" value="KS3_2"/>
    <property type="match status" value="1"/>
</dbReference>
<organism evidence="6 7">
    <name type="scientific">Streptomyces yaizuensis</name>
    <dbReference type="NCBI Taxonomy" id="2989713"/>
    <lineage>
        <taxon>Bacteria</taxon>
        <taxon>Bacillati</taxon>
        <taxon>Actinomycetota</taxon>
        <taxon>Actinomycetes</taxon>
        <taxon>Kitasatosporales</taxon>
        <taxon>Streptomycetaceae</taxon>
        <taxon>Streptomyces</taxon>
    </lineage>
</organism>
<dbReference type="InterPro" id="IPR014031">
    <property type="entry name" value="Ketoacyl_synth_C"/>
</dbReference>
<dbReference type="Proteomes" id="UP001291653">
    <property type="component" value="Unassembled WGS sequence"/>
</dbReference>
<keyword evidence="7" id="KW-1185">Reference proteome</keyword>
<name>A0ABQ5NZ94_9ACTN</name>
<comment type="similarity">
    <text evidence="1 4">Belongs to the thiolase-like superfamily. Beta-ketoacyl-ACP synthases family.</text>
</comment>
<reference evidence="6 7" key="1">
    <citation type="submission" date="2022-10" db="EMBL/GenBank/DDBJ databases">
        <title>Draft genome sequence of Streptomyces sp. YSPA8.</title>
        <authorList>
            <person name="Moriuchi R."/>
            <person name="Dohra H."/>
            <person name="Yamamura H."/>
            <person name="Kodani S."/>
        </authorList>
    </citation>
    <scope>NUCLEOTIDE SEQUENCE [LARGE SCALE GENOMIC DNA]</scope>
    <source>
        <strain evidence="6 7">YSPA8</strain>
    </source>
</reference>
<dbReference type="PANTHER" id="PTHR11712:SF322">
    <property type="entry name" value="POLYKETIDE BETA-KETOACYL SYNTHASE 2-RELATED"/>
    <property type="match status" value="1"/>
</dbReference>
<dbReference type="InterPro" id="IPR014030">
    <property type="entry name" value="Ketoacyl_synth_N"/>
</dbReference>
<evidence type="ECO:0000256" key="4">
    <source>
        <dbReference type="RuleBase" id="RU003694"/>
    </source>
</evidence>
<proteinExistence type="inferred from homology"/>
<evidence type="ECO:0000313" key="6">
    <source>
        <dbReference type="EMBL" id="GLF95483.1"/>
    </source>
</evidence>
<accession>A0ABQ5NZ94</accession>
<protein>
    <submittedName>
        <fullName evidence="6">Ketosynthase chain-length factor</fullName>
    </submittedName>
</protein>
<evidence type="ECO:0000256" key="2">
    <source>
        <dbReference type="ARBA" id="ARBA00022679"/>
    </source>
</evidence>
<dbReference type="InterPro" id="IPR016039">
    <property type="entry name" value="Thiolase-like"/>
</dbReference>
<evidence type="ECO:0000256" key="1">
    <source>
        <dbReference type="ARBA" id="ARBA00008467"/>
    </source>
</evidence>
<feature type="domain" description="Ketosynthase family 3 (KS3)" evidence="5">
    <location>
        <begin position="2"/>
        <end position="403"/>
    </location>
</feature>
<evidence type="ECO:0000256" key="3">
    <source>
        <dbReference type="ARBA" id="ARBA00023315"/>
    </source>
</evidence>
<dbReference type="EMBL" id="BSBI01000005">
    <property type="protein sequence ID" value="GLF95483.1"/>
    <property type="molecule type" value="Genomic_DNA"/>
</dbReference>
<dbReference type="InterPro" id="IPR000794">
    <property type="entry name" value="Beta-ketoacyl_synthase"/>
</dbReference>
<dbReference type="InterPro" id="IPR020841">
    <property type="entry name" value="PKS_Beta-ketoAc_synthase_dom"/>
</dbReference>
<sequence>MTRRTLITGMGVIAPSGTGTDGFWRSALEGRGALGRLSRYPAGDYPLTVAGEVRDHDPAHAIDPRITVQTDRFTQFALAAADLALADARLDPATLPPYSFGAVTASAAGGVEFGQREIERLWSKGPAQVGPYQSIAWFYAASTGQLSIRHGLKGPCGVLVADESGGLDAIAHAARDIRYGTSAMLVGGAEAPFAPFSMACQYGHGLLSDATDPDRAYLPFSPRARGFVPAEGGAVLVVEEEGLRGAGPRPPVRVAGHGTTHTGALNHEQSAEGLAKAITAALDEAECPPGDIGVVYADGLAVPEADQAEADALRAVFGPALRTLPVTVPKAGYGRAYAGAAALDVVLATLTLRHGLIPPTPYADGTDLGIDLVTGAPRPTGTRAALVLARGLAGGNSALVLRTDGS</sequence>
<evidence type="ECO:0000259" key="5">
    <source>
        <dbReference type="PROSITE" id="PS52004"/>
    </source>
</evidence>
<keyword evidence="2 4" id="KW-0808">Transferase</keyword>
<dbReference type="Gene3D" id="3.40.47.10">
    <property type="match status" value="2"/>
</dbReference>
<dbReference type="Pfam" id="PF02801">
    <property type="entry name" value="Ketoacyl-synt_C"/>
    <property type="match status" value="1"/>
</dbReference>
<dbReference type="SUPFAM" id="SSF53901">
    <property type="entry name" value="Thiolase-like"/>
    <property type="match status" value="2"/>
</dbReference>
<dbReference type="PANTHER" id="PTHR11712">
    <property type="entry name" value="POLYKETIDE SYNTHASE-RELATED"/>
    <property type="match status" value="1"/>
</dbReference>
<gene>
    <name evidence="6" type="ORF">SYYSPA8_14320</name>
</gene>
<comment type="caution">
    <text evidence="6">The sequence shown here is derived from an EMBL/GenBank/DDBJ whole genome shotgun (WGS) entry which is preliminary data.</text>
</comment>
<keyword evidence="3" id="KW-0012">Acyltransferase</keyword>
<evidence type="ECO:0000313" key="7">
    <source>
        <dbReference type="Proteomes" id="UP001291653"/>
    </source>
</evidence>